<accession>B4VQ45</accession>
<name>B4VQ45_9CYAN</name>
<evidence type="ECO:0000313" key="2">
    <source>
        <dbReference type="Proteomes" id="UP000003835"/>
    </source>
</evidence>
<reference evidence="1 2" key="1">
    <citation type="submission" date="2008-07" db="EMBL/GenBank/DDBJ databases">
        <authorList>
            <person name="Tandeau de Marsac N."/>
            <person name="Ferriera S."/>
            <person name="Johnson J."/>
            <person name="Kravitz S."/>
            <person name="Beeson K."/>
            <person name="Sutton G."/>
            <person name="Rogers Y.-H."/>
            <person name="Friedman R."/>
            <person name="Frazier M."/>
            <person name="Venter J.C."/>
        </authorList>
    </citation>
    <scope>NUCLEOTIDE SEQUENCE [LARGE SCALE GENOMIC DNA]</scope>
    <source>
        <strain evidence="1 2">PCC 7420</strain>
    </source>
</reference>
<dbReference type="EMBL" id="DS989847">
    <property type="protein sequence ID" value="EDX76121.1"/>
    <property type="molecule type" value="Genomic_DNA"/>
</dbReference>
<organism evidence="1 2">
    <name type="scientific">Coleofasciculus chthonoplastes PCC 7420</name>
    <dbReference type="NCBI Taxonomy" id="118168"/>
    <lineage>
        <taxon>Bacteria</taxon>
        <taxon>Bacillati</taxon>
        <taxon>Cyanobacteriota</taxon>
        <taxon>Cyanophyceae</taxon>
        <taxon>Coleofasciculales</taxon>
        <taxon>Coleofasciculaceae</taxon>
        <taxon>Coleofasciculus</taxon>
    </lineage>
</organism>
<dbReference type="HOGENOM" id="CLU_3182440_0_0_3"/>
<proteinExistence type="predicted"/>
<evidence type="ECO:0000313" key="1">
    <source>
        <dbReference type="EMBL" id="EDX76121.1"/>
    </source>
</evidence>
<dbReference type="AlphaFoldDB" id="B4VQ45"/>
<sequence>MGEGSNDNRETSAYIWKGRVLCKRISSIAKRKSLNPPLRTRLPQTQ</sequence>
<keyword evidence="2" id="KW-1185">Reference proteome</keyword>
<dbReference type="STRING" id="118168.MC7420_5555"/>
<gene>
    <name evidence="1" type="ORF">MC7420_5555</name>
</gene>
<protein>
    <submittedName>
        <fullName evidence="1">Uncharacterized protein</fullName>
    </submittedName>
</protein>
<dbReference type="Proteomes" id="UP000003835">
    <property type="component" value="Unassembled WGS sequence"/>
</dbReference>